<organism evidence="2 3">
    <name type="scientific">Thelephora terrestris</name>
    <dbReference type="NCBI Taxonomy" id="56493"/>
    <lineage>
        <taxon>Eukaryota</taxon>
        <taxon>Fungi</taxon>
        <taxon>Dikarya</taxon>
        <taxon>Basidiomycota</taxon>
        <taxon>Agaricomycotina</taxon>
        <taxon>Agaricomycetes</taxon>
        <taxon>Thelephorales</taxon>
        <taxon>Thelephoraceae</taxon>
        <taxon>Thelephora</taxon>
    </lineage>
</organism>
<name>A0A9P6H5G3_9AGAM</name>
<dbReference type="OrthoDB" id="29523at2759"/>
<feature type="compositionally biased region" description="Basic and acidic residues" evidence="1">
    <location>
        <begin position="134"/>
        <end position="143"/>
    </location>
</feature>
<feature type="region of interest" description="Disordered" evidence="1">
    <location>
        <begin position="338"/>
        <end position="387"/>
    </location>
</feature>
<gene>
    <name evidence="2" type="ORF">BJ322DRAFT_1113243</name>
</gene>
<feature type="compositionally biased region" description="Basic and acidic residues" evidence="1">
    <location>
        <begin position="156"/>
        <end position="168"/>
    </location>
</feature>
<feature type="compositionally biased region" description="Basic residues" evidence="1">
    <location>
        <begin position="144"/>
        <end position="155"/>
    </location>
</feature>
<protein>
    <recommendedName>
        <fullName evidence="4">G-patch domain-containing protein</fullName>
    </recommendedName>
</protein>
<evidence type="ECO:0008006" key="4">
    <source>
        <dbReference type="Google" id="ProtNLM"/>
    </source>
</evidence>
<comment type="caution">
    <text evidence="2">The sequence shown here is derived from an EMBL/GenBank/DDBJ whole genome shotgun (WGS) entry which is preliminary data.</text>
</comment>
<feature type="compositionally biased region" description="Basic and acidic residues" evidence="1">
    <location>
        <begin position="347"/>
        <end position="362"/>
    </location>
</feature>
<evidence type="ECO:0000313" key="2">
    <source>
        <dbReference type="EMBL" id="KAF9779432.1"/>
    </source>
</evidence>
<dbReference type="Proteomes" id="UP000736335">
    <property type="component" value="Unassembled WGS sequence"/>
</dbReference>
<evidence type="ECO:0000256" key="1">
    <source>
        <dbReference type="SAM" id="MobiDB-lite"/>
    </source>
</evidence>
<accession>A0A9P6H5G3</accession>
<sequence>MGLSGRKVKQRIPQDPRNLSWADDASRFGSTYLAKLGFDHSDKNATLGISGEGLSQHLKVHHKLDMMGIGAQHTRDPNGIAWKQNRDFENLLKRLNANSEDPAEDGVDFSPIDGFQPAHVNELPGSTANAETETETRGEDGKVKKERKSKKRKRPRNDDETAVVEERKSKKRKQADGGPMEGGPSSSNSPPPTPESIPISSKPHRHGRAHRARFIASKRLAATSSRAVAEILGISSTSITPLSGSGFATPEVAPLAEADQHGHLTVSTKSVTEYFKERMGLVVSKPKSFDMVTDEEPRGGIGSRPKVCALDEVEEGRGLRGGLGMGLLAKMSAAEAAGEVSIQGIPEGKDKRKEARIGRESCSEGDETEARHRSRRKGKRRAKVASD</sequence>
<feature type="region of interest" description="Disordered" evidence="1">
    <location>
        <begin position="99"/>
        <end position="210"/>
    </location>
</feature>
<reference evidence="2" key="2">
    <citation type="submission" date="2020-11" db="EMBL/GenBank/DDBJ databases">
        <authorList>
            <consortium name="DOE Joint Genome Institute"/>
            <person name="Kuo A."/>
            <person name="Miyauchi S."/>
            <person name="Kiss E."/>
            <person name="Drula E."/>
            <person name="Kohler A."/>
            <person name="Sanchez-Garcia M."/>
            <person name="Andreopoulos B."/>
            <person name="Barry K.W."/>
            <person name="Bonito G."/>
            <person name="Buee M."/>
            <person name="Carver A."/>
            <person name="Chen C."/>
            <person name="Cichocki N."/>
            <person name="Clum A."/>
            <person name="Culley D."/>
            <person name="Crous P.W."/>
            <person name="Fauchery L."/>
            <person name="Girlanda M."/>
            <person name="Hayes R."/>
            <person name="Keri Z."/>
            <person name="Labutti K."/>
            <person name="Lipzen A."/>
            <person name="Lombard V."/>
            <person name="Magnuson J."/>
            <person name="Maillard F."/>
            <person name="Morin E."/>
            <person name="Murat C."/>
            <person name="Nolan M."/>
            <person name="Ohm R."/>
            <person name="Pangilinan J."/>
            <person name="Pereira M."/>
            <person name="Perotto S."/>
            <person name="Peter M."/>
            <person name="Riley R."/>
            <person name="Sitrit Y."/>
            <person name="Stielow B."/>
            <person name="Szollosi G."/>
            <person name="Zifcakova L."/>
            <person name="Stursova M."/>
            <person name="Spatafora J.W."/>
            <person name="Tedersoo L."/>
            <person name="Vaario L.-M."/>
            <person name="Yamada A."/>
            <person name="Yan M."/>
            <person name="Wang P."/>
            <person name="Xu J."/>
            <person name="Bruns T."/>
            <person name="Baldrian P."/>
            <person name="Vilgalys R."/>
            <person name="Henrissat B."/>
            <person name="Grigoriev I.V."/>
            <person name="Hibbett D."/>
            <person name="Nagy L.G."/>
            <person name="Martin F.M."/>
        </authorList>
    </citation>
    <scope>NUCLEOTIDE SEQUENCE</scope>
    <source>
        <strain evidence="2">UH-Tt-Lm1</strain>
    </source>
</reference>
<proteinExistence type="predicted"/>
<feature type="compositionally biased region" description="Basic residues" evidence="1">
    <location>
        <begin position="372"/>
        <end position="387"/>
    </location>
</feature>
<keyword evidence="3" id="KW-1185">Reference proteome</keyword>
<dbReference type="AlphaFoldDB" id="A0A9P6H5G3"/>
<reference evidence="2" key="1">
    <citation type="journal article" date="2020" name="Nat. Commun.">
        <title>Large-scale genome sequencing of mycorrhizal fungi provides insights into the early evolution of symbiotic traits.</title>
        <authorList>
            <person name="Miyauchi S."/>
            <person name="Kiss E."/>
            <person name="Kuo A."/>
            <person name="Drula E."/>
            <person name="Kohler A."/>
            <person name="Sanchez-Garcia M."/>
            <person name="Morin E."/>
            <person name="Andreopoulos B."/>
            <person name="Barry K.W."/>
            <person name="Bonito G."/>
            <person name="Buee M."/>
            <person name="Carver A."/>
            <person name="Chen C."/>
            <person name="Cichocki N."/>
            <person name="Clum A."/>
            <person name="Culley D."/>
            <person name="Crous P.W."/>
            <person name="Fauchery L."/>
            <person name="Girlanda M."/>
            <person name="Hayes R.D."/>
            <person name="Keri Z."/>
            <person name="LaButti K."/>
            <person name="Lipzen A."/>
            <person name="Lombard V."/>
            <person name="Magnuson J."/>
            <person name="Maillard F."/>
            <person name="Murat C."/>
            <person name="Nolan M."/>
            <person name="Ohm R.A."/>
            <person name="Pangilinan J."/>
            <person name="Pereira M.F."/>
            <person name="Perotto S."/>
            <person name="Peter M."/>
            <person name="Pfister S."/>
            <person name="Riley R."/>
            <person name="Sitrit Y."/>
            <person name="Stielow J.B."/>
            <person name="Szollosi G."/>
            <person name="Zifcakova L."/>
            <person name="Stursova M."/>
            <person name="Spatafora J.W."/>
            <person name="Tedersoo L."/>
            <person name="Vaario L.M."/>
            <person name="Yamada A."/>
            <person name="Yan M."/>
            <person name="Wang P."/>
            <person name="Xu J."/>
            <person name="Bruns T."/>
            <person name="Baldrian P."/>
            <person name="Vilgalys R."/>
            <person name="Dunand C."/>
            <person name="Henrissat B."/>
            <person name="Grigoriev I.V."/>
            <person name="Hibbett D."/>
            <person name="Nagy L.G."/>
            <person name="Martin F.M."/>
        </authorList>
    </citation>
    <scope>NUCLEOTIDE SEQUENCE</scope>
    <source>
        <strain evidence="2">UH-Tt-Lm1</strain>
    </source>
</reference>
<evidence type="ECO:0000313" key="3">
    <source>
        <dbReference type="Proteomes" id="UP000736335"/>
    </source>
</evidence>
<dbReference type="EMBL" id="WIUZ02000019">
    <property type="protein sequence ID" value="KAF9779432.1"/>
    <property type="molecule type" value="Genomic_DNA"/>
</dbReference>